<accession>A0A1D2J9Q7</accession>
<feature type="region of interest" description="Disordered" evidence="1">
    <location>
        <begin position="25"/>
        <end position="120"/>
    </location>
</feature>
<proteinExistence type="predicted"/>
<reference evidence="2 3" key="1">
    <citation type="submission" date="2016-06" db="EMBL/GenBank/DDBJ databases">
        <authorList>
            <person name="Kjaerup R.B."/>
            <person name="Dalgaard T.S."/>
            <person name="Juul-Madsen H.R."/>
        </authorList>
    </citation>
    <scope>NUCLEOTIDE SEQUENCE [LARGE SCALE GENOMIC DNA]</scope>
    <source>
        <strain evidence="2 3">Pb300</strain>
    </source>
</reference>
<dbReference type="VEuPathDB" id="FungiDB:PABG_00943"/>
<dbReference type="OrthoDB" id="529205at2759"/>
<evidence type="ECO:0000313" key="2">
    <source>
        <dbReference type="EMBL" id="ODH21116.1"/>
    </source>
</evidence>
<organism evidence="2 3">
    <name type="scientific">Paracoccidioides brasiliensis</name>
    <dbReference type="NCBI Taxonomy" id="121759"/>
    <lineage>
        <taxon>Eukaryota</taxon>
        <taxon>Fungi</taxon>
        <taxon>Dikarya</taxon>
        <taxon>Ascomycota</taxon>
        <taxon>Pezizomycotina</taxon>
        <taxon>Eurotiomycetes</taxon>
        <taxon>Eurotiomycetidae</taxon>
        <taxon>Onygenales</taxon>
        <taxon>Ajellomycetaceae</taxon>
        <taxon>Paracoccidioides</taxon>
    </lineage>
</organism>
<protein>
    <submittedName>
        <fullName evidence="2">Uncharacterized protein</fullName>
    </submittedName>
</protein>
<feature type="compositionally biased region" description="Basic and acidic residues" evidence="1">
    <location>
        <begin position="81"/>
        <end position="90"/>
    </location>
</feature>
<dbReference type="EMBL" id="LZYO01000267">
    <property type="protein sequence ID" value="ODH21116.1"/>
    <property type="molecule type" value="Genomic_DNA"/>
</dbReference>
<evidence type="ECO:0000313" key="3">
    <source>
        <dbReference type="Proteomes" id="UP000242814"/>
    </source>
</evidence>
<dbReference type="Proteomes" id="UP000242814">
    <property type="component" value="Unassembled WGS sequence"/>
</dbReference>
<dbReference type="AlphaFoldDB" id="A0A1D2J9Q7"/>
<comment type="caution">
    <text evidence="2">The sequence shown here is derived from an EMBL/GenBank/DDBJ whole genome shotgun (WGS) entry which is preliminary data.</text>
</comment>
<feature type="compositionally biased region" description="Basic and acidic residues" evidence="1">
    <location>
        <begin position="38"/>
        <end position="73"/>
    </location>
</feature>
<evidence type="ECO:0000256" key="1">
    <source>
        <dbReference type="SAM" id="MobiDB-lite"/>
    </source>
</evidence>
<gene>
    <name evidence="2" type="ORF">ACO22_05711</name>
</gene>
<sequence>MSFLAIVRSRLVFTPVSVVRVCMPPLSQGFHNSSARNALKETDRHREGIMEEIESSKEKHNQQRKDGDPRWHESLASASEADVKADRGEISPEEAQELEKHFPKGKSGGQKPANTGNRGT</sequence>
<name>A0A1D2J9Q7_PARBR</name>